<organism evidence="8 9">
    <name type="scientific">Collinsella ureilytica</name>
    <dbReference type="NCBI Taxonomy" id="2869515"/>
    <lineage>
        <taxon>Bacteria</taxon>
        <taxon>Bacillati</taxon>
        <taxon>Actinomycetota</taxon>
        <taxon>Coriobacteriia</taxon>
        <taxon>Coriobacteriales</taxon>
        <taxon>Coriobacteriaceae</taxon>
        <taxon>Collinsella</taxon>
    </lineage>
</organism>
<evidence type="ECO:0000259" key="6">
    <source>
        <dbReference type="Pfam" id="PF00370"/>
    </source>
</evidence>
<proteinExistence type="inferred from homology"/>
<dbReference type="Gene3D" id="3.30.420.40">
    <property type="match status" value="2"/>
</dbReference>
<keyword evidence="9" id="KW-1185">Reference proteome</keyword>
<dbReference type="InterPro" id="IPR018485">
    <property type="entry name" value="FGGY_C"/>
</dbReference>
<dbReference type="EMBL" id="JAIMFO010000011">
    <property type="protein sequence ID" value="MBY4798378.1"/>
    <property type="molecule type" value="Genomic_DNA"/>
</dbReference>
<dbReference type="RefSeq" id="WP_222200102.1">
    <property type="nucleotide sequence ID" value="NZ_JAIMFO010000011.1"/>
</dbReference>
<comment type="caution">
    <text evidence="8">The sequence shown here is derived from an EMBL/GenBank/DDBJ whole genome shotgun (WGS) entry which is preliminary data.</text>
</comment>
<protein>
    <recommendedName>
        <fullName evidence="10">Xylulokinase</fullName>
    </recommendedName>
</protein>
<dbReference type="SUPFAM" id="SSF53067">
    <property type="entry name" value="Actin-like ATPase domain"/>
    <property type="match status" value="2"/>
</dbReference>
<feature type="domain" description="Carbohydrate kinase FGGY C-terminal" evidence="7">
    <location>
        <begin position="318"/>
        <end position="464"/>
    </location>
</feature>
<keyword evidence="2" id="KW-0119">Carbohydrate metabolism</keyword>
<dbReference type="InterPro" id="IPR018484">
    <property type="entry name" value="FGGY_N"/>
</dbReference>
<dbReference type="InterPro" id="IPR043129">
    <property type="entry name" value="ATPase_NBD"/>
</dbReference>
<evidence type="ECO:0000313" key="9">
    <source>
        <dbReference type="Proteomes" id="UP000700908"/>
    </source>
</evidence>
<evidence type="ECO:0000256" key="5">
    <source>
        <dbReference type="RuleBase" id="RU003733"/>
    </source>
</evidence>
<dbReference type="PANTHER" id="PTHR43095">
    <property type="entry name" value="SUGAR KINASE"/>
    <property type="match status" value="1"/>
</dbReference>
<keyword evidence="3 5" id="KW-0808">Transferase</keyword>
<dbReference type="Pfam" id="PF02782">
    <property type="entry name" value="FGGY_C"/>
    <property type="match status" value="1"/>
</dbReference>
<name>A0ABS7MLZ0_9ACTN</name>
<feature type="domain" description="Carbohydrate kinase FGGY N-terminal" evidence="6">
    <location>
        <begin position="7"/>
        <end position="244"/>
    </location>
</feature>
<evidence type="ECO:0000313" key="8">
    <source>
        <dbReference type="EMBL" id="MBY4798378.1"/>
    </source>
</evidence>
<comment type="similarity">
    <text evidence="1 5">Belongs to the FGGY kinase family.</text>
</comment>
<dbReference type="PIRSF" id="PIRSF000538">
    <property type="entry name" value="GlpK"/>
    <property type="match status" value="1"/>
</dbReference>
<evidence type="ECO:0000256" key="2">
    <source>
        <dbReference type="ARBA" id="ARBA00022629"/>
    </source>
</evidence>
<dbReference type="Proteomes" id="UP000700908">
    <property type="component" value="Unassembled WGS sequence"/>
</dbReference>
<dbReference type="PANTHER" id="PTHR43095:SF5">
    <property type="entry name" value="XYLULOSE KINASE"/>
    <property type="match status" value="1"/>
</dbReference>
<evidence type="ECO:0000256" key="4">
    <source>
        <dbReference type="ARBA" id="ARBA00022777"/>
    </source>
</evidence>
<evidence type="ECO:0008006" key="10">
    <source>
        <dbReference type="Google" id="ProtNLM"/>
    </source>
</evidence>
<evidence type="ECO:0000256" key="3">
    <source>
        <dbReference type="ARBA" id="ARBA00022679"/>
    </source>
</evidence>
<dbReference type="InterPro" id="IPR018483">
    <property type="entry name" value="Carb_kinase_FGGY_CS"/>
</dbReference>
<evidence type="ECO:0000259" key="7">
    <source>
        <dbReference type="Pfam" id="PF02782"/>
    </source>
</evidence>
<accession>A0ABS7MLZ0</accession>
<keyword evidence="4 5" id="KW-0418">Kinase</keyword>
<gene>
    <name evidence="8" type="ORF">K6V98_08465</name>
</gene>
<dbReference type="CDD" id="cd07808">
    <property type="entry name" value="ASKHA_NBD_FGGY_EcXK-like"/>
    <property type="match status" value="1"/>
</dbReference>
<evidence type="ECO:0000256" key="1">
    <source>
        <dbReference type="ARBA" id="ARBA00009156"/>
    </source>
</evidence>
<keyword evidence="2" id="KW-0859">Xylose metabolism</keyword>
<dbReference type="PROSITE" id="PS00445">
    <property type="entry name" value="FGGY_KINASES_2"/>
    <property type="match status" value="1"/>
</dbReference>
<reference evidence="8 9" key="1">
    <citation type="submission" date="2021-08" db="EMBL/GenBank/DDBJ databases">
        <title>Collinsella faecalis sp. nov. isolated from swine faeces.</title>
        <authorList>
            <person name="Oh B.S."/>
            <person name="Lee J.H."/>
        </authorList>
    </citation>
    <scope>NUCLEOTIDE SEQUENCE [LARGE SCALE GENOMIC DNA]</scope>
    <source>
        <strain evidence="8 9">AGMB00827</strain>
    </source>
</reference>
<dbReference type="InterPro" id="IPR050406">
    <property type="entry name" value="FGGY_Carb_Kinase"/>
</dbReference>
<dbReference type="Pfam" id="PF00370">
    <property type="entry name" value="FGGY_N"/>
    <property type="match status" value="1"/>
</dbReference>
<sequence length="511" mass="54505">MNGEALCIGVDLGTSSVKVCALGANRRVCAEVSRAYEVDAPRPGWREIDPERWWEATCNALDALVAQLRGAPVAAIGVTGQMHTLVPIAIEGSALRPALMWNDVRTASLLDEVRDRLQAADAYESLRSVSTGSAALNLFWMRRVEPELFDRLKCFLIGPDWIVYKLTGVLGTDFCEASTSSLFDTKSRTWSDAARAALGLPEEIFPQIRGSLEIAGDVVSSVHIPQELVGVPVIVGTGDNPAAAYPLGCLTEARSALSLGTSGVLMGVRHARRSGSQGSCQDSQHAADAVFTADVAQDADLPGKTVLFSPHGRHFIELVQGSIQSCGSTRAWLIERICNTKDYAAIDQDIDRVATGRGELMFFPHMSGEKTLFSDPSLRGAFFGLTPETSRADLSLAVMEGIAYGFKQLSECMGIPADTSEPVLVTGGGSKSAIWLQILVDVFGLPMQAAGSVSAGFGAALMAQQAACETTSFSLQGLGDPIEVDPEAHLRHMAAYQKYLGLIEVVRLVSG</sequence>
<dbReference type="InterPro" id="IPR000577">
    <property type="entry name" value="Carb_kinase_FGGY"/>
</dbReference>